<evidence type="ECO:0000313" key="1">
    <source>
        <dbReference type="EMBL" id="KAH7976881.1"/>
    </source>
</evidence>
<comment type="caution">
    <text evidence="1">The sequence shown here is derived from an EMBL/GenBank/DDBJ whole genome shotgun (WGS) entry which is preliminary data.</text>
</comment>
<gene>
    <name evidence="1" type="ORF">HPB52_020875</name>
</gene>
<keyword evidence="2" id="KW-1185">Reference proteome</keyword>
<organism evidence="1 2">
    <name type="scientific">Rhipicephalus sanguineus</name>
    <name type="common">Brown dog tick</name>
    <name type="synonym">Ixodes sanguineus</name>
    <dbReference type="NCBI Taxonomy" id="34632"/>
    <lineage>
        <taxon>Eukaryota</taxon>
        <taxon>Metazoa</taxon>
        <taxon>Ecdysozoa</taxon>
        <taxon>Arthropoda</taxon>
        <taxon>Chelicerata</taxon>
        <taxon>Arachnida</taxon>
        <taxon>Acari</taxon>
        <taxon>Parasitiformes</taxon>
        <taxon>Ixodida</taxon>
        <taxon>Ixodoidea</taxon>
        <taxon>Ixodidae</taxon>
        <taxon>Rhipicephalinae</taxon>
        <taxon>Rhipicephalus</taxon>
        <taxon>Rhipicephalus</taxon>
    </lineage>
</organism>
<reference evidence="1" key="1">
    <citation type="journal article" date="2020" name="Cell">
        <title>Large-Scale Comparative Analyses of Tick Genomes Elucidate Their Genetic Diversity and Vector Capacities.</title>
        <authorList>
            <consortium name="Tick Genome and Microbiome Consortium (TIGMIC)"/>
            <person name="Jia N."/>
            <person name="Wang J."/>
            <person name="Shi W."/>
            <person name="Du L."/>
            <person name="Sun Y."/>
            <person name="Zhan W."/>
            <person name="Jiang J.F."/>
            <person name="Wang Q."/>
            <person name="Zhang B."/>
            <person name="Ji P."/>
            <person name="Bell-Sakyi L."/>
            <person name="Cui X.M."/>
            <person name="Yuan T.T."/>
            <person name="Jiang B.G."/>
            <person name="Yang W.F."/>
            <person name="Lam T.T."/>
            <person name="Chang Q.C."/>
            <person name="Ding S.J."/>
            <person name="Wang X.J."/>
            <person name="Zhu J.G."/>
            <person name="Ruan X.D."/>
            <person name="Zhao L."/>
            <person name="Wei J.T."/>
            <person name="Ye R.Z."/>
            <person name="Que T.C."/>
            <person name="Du C.H."/>
            <person name="Zhou Y.H."/>
            <person name="Cheng J.X."/>
            <person name="Dai P.F."/>
            <person name="Guo W.B."/>
            <person name="Han X.H."/>
            <person name="Huang E.J."/>
            <person name="Li L.F."/>
            <person name="Wei W."/>
            <person name="Gao Y.C."/>
            <person name="Liu J.Z."/>
            <person name="Shao H.Z."/>
            <person name="Wang X."/>
            <person name="Wang C.C."/>
            <person name="Yang T.C."/>
            <person name="Huo Q.B."/>
            <person name="Li W."/>
            <person name="Chen H.Y."/>
            <person name="Chen S.E."/>
            <person name="Zhou L.G."/>
            <person name="Ni X.B."/>
            <person name="Tian J.H."/>
            <person name="Sheng Y."/>
            <person name="Liu T."/>
            <person name="Pan Y.S."/>
            <person name="Xia L.Y."/>
            <person name="Li J."/>
            <person name="Zhao F."/>
            <person name="Cao W.C."/>
        </authorList>
    </citation>
    <scope>NUCLEOTIDE SEQUENCE</scope>
    <source>
        <strain evidence="1">Rsan-2018</strain>
    </source>
</reference>
<proteinExistence type="predicted"/>
<name>A0A9D4QFC1_RHISA</name>
<dbReference type="Proteomes" id="UP000821837">
    <property type="component" value="Chromosome 10"/>
</dbReference>
<accession>A0A9D4QFC1</accession>
<dbReference type="AlphaFoldDB" id="A0A9D4QFC1"/>
<reference evidence="1" key="2">
    <citation type="submission" date="2021-09" db="EMBL/GenBank/DDBJ databases">
        <authorList>
            <person name="Jia N."/>
            <person name="Wang J."/>
            <person name="Shi W."/>
            <person name="Du L."/>
            <person name="Sun Y."/>
            <person name="Zhan W."/>
            <person name="Jiang J."/>
            <person name="Wang Q."/>
            <person name="Zhang B."/>
            <person name="Ji P."/>
            <person name="Sakyi L.B."/>
            <person name="Cui X."/>
            <person name="Yuan T."/>
            <person name="Jiang B."/>
            <person name="Yang W."/>
            <person name="Lam T.T.-Y."/>
            <person name="Chang Q."/>
            <person name="Ding S."/>
            <person name="Wang X."/>
            <person name="Zhu J."/>
            <person name="Ruan X."/>
            <person name="Zhao L."/>
            <person name="Wei J."/>
            <person name="Que T."/>
            <person name="Du C."/>
            <person name="Cheng J."/>
            <person name="Dai P."/>
            <person name="Han X."/>
            <person name="Huang E."/>
            <person name="Gao Y."/>
            <person name="Liu J."/>
            <person name="Shao H."/>
            <person name="Ye R."/>
            <person name="Li L."/>
            <person name="Wei W."/>
            <person name="Wang X."/>
            <person name="Wang C."/>
            <person name="Huo Q."/>
            <person name="Li W."/>
            <person name="Guo W."/>
            <person name="Chen H."/>
            <person name="Chen S."/>
            <person name="Zhou L."/>
            <person name="Zhou L."/>
            <person name="Ni X."/>
            <person name="Tian J."/>
            <person name="Zhou Y."/>
            <person name="Sheng Y."/>
            <person name="Liu T."/>
            <person name="Pan Y."/>
            <person name="Xia L."/>
            <person name="Li J."/>
            <person name="Zhao F."/>
            <person name="Cao W."/>
        </authorList>
    </citation>
    <scope>NUCLEOTIDE SEQUENCE</scope>
    <source>
        <strain evidence="1">Rsan-2018</strain>
        <tissue evidence="1">Larvae</tissue>
    </source>
</reference>
<protein>
    <submittedName>
        <fullName evidence="1">Uncharacterized protein</fullName>
    </submittedName>
</protein>
<evidence type="ECO:0000313" key="2">
    <source>
        <dbReference type="Proteomes" id="UP000821837"/>
    </source>
</evidence>
<sequence length="93" mass="10695">MSDYGAWCKQVDQVSEFLWNTLRLTLPVKRKNRQKEGELLLLSGSDLPEKHRRVLQLGPKQCTETSLSTPKMLVLSRSVSDRETEDDVRECCS</sequence>
<dbReference type="EMBL" id="JABSTV010001246">
    <property type="protein sequence ID" value="KAH7976881.1"/>
    <property type="molecule type" value="Genomic_DNA"/>
</dbReference>